<evidence type="ECO:0000313" key="8">
    <source>
        <dbReference type="Proteomes" id="UP000316726"/>
    </source>
</evidence>
<dbReference type="GO" id="GO:0005634">
    <property type="term" value="C:nucleus"/>
    <property type="evidence" value="ECO:0007669"/>
    <property type="project" value="UniProtKB-SubCell"/>
</dbReference>
<evidence type="ECO:0000256" key="1">
    <source>
        <dbReference type="ARBA" id="ARBA00004123"/>
    </source>
</evidence>
<comment type="similarity">
    <text evidence="2">Belongs to the CND2 H2 (condensin-2 subunit 2) family.</text>
</comment>
<dbReference type="PROSITE" id="PS00018">
    <property type="entry name" value="EF_HAND_1"/>
    <property type="match status" value="1"/>
</dbReference>
<reference evidence="7 8" key="1">
    <citation type="submission" date="2018-07" db="EMBL/GenBank/DDBJ databases">
        <title>The complete nuclear genome of the prasinophyte Chloropicon primus (CCMP1205).</title>
        <authorList>
            <person name="Pombert J.-F."/>
            <person name="Otis C."/>
            <person name="Turmel M."/>
            <person name="Lemieux C."/>
        </authorList>
    </citation>
    <scope>NUCLEOTIDE SEQUENCE [LARGE SCALE GENOMIC DNA]</scope>
    <source>
        <strain evidence="7 8">CCMP1205</strain>
    </source>
</reference>
<feature type="domain" description="Condensin II complex subunit H2 N-terminal" evidence="5">
    <location>
        <begin position="31"/>
        <end position="163"/>
    </location>
</feature>
<accession>A0A5B8MSX7</accession>
<dbReference type="EMBL" id="CP031044">
    <property type="protein sequence ID" value="QDZ23623.1"/>
    <property type="molecule type" value="Genomic_DNA"/>
</dbReference>
<feature type="region of interest" description="Disordered" evidence="4">
    <location>
        <begin position="1"/>
        <end position="29"/>
    </location>
</feature>
<comment type="subcellular location">
    <subcellularLocation>
        <location evidence="1">Nucleus</location>
    </subcellularLocation>
</comment>
<protein>
    <submittedName>
        <fullName evidence="7">Putative subunit H2 of condensin-2 complex</fullName>
    </submittedName>
</protein>
<feature type="domain" description="Condensin-2 complex subunit H2 C-terminal" evidence="6">
    <location>
        <begin position="450"/>
        <end position="550"/>
    </location>
</feature>
<dbReference type="GO" id="GO:0000796">
    <property type="term" value="C:condensin complex"/>
    <property type="evidence" value="ECO:0007669"/>
    <property type="project" value="TreeGrafter"/>
</dbReference>
<evidence type="ECO:0000256" key="2">
    <source>
        <dbReference type="ARBA" id="ARBA00007844"/>
    </source>
</evidence>
<evidence type="ECO:0000256" key="4">
    <source>
        <dbReference type="SAM" id="MobiDB-lite"/>
    </source>
</evidence>
<dbReference type="Proteomes" id="UP000316726">
    <property type="component" value="Chromosome 11"/>
</dbReference>
<dbReference type="InterPro" id="IPR018247">
    <property type="entry name" value="EF_Hand_1_Ca_BS"/>
</dbReference>
<dbReference type="Pfam" id="PF06278">
    <property type="entry name" value="CNDH2_N"/>
    <property type="match status" value="1"/>
</dbReference>
<dbReference type="GO" id="GO:0003682">
    <property type="term" value="F:chromatin binding"/>
    <property type="evidence" value="ECO:0007669"/>
    <property type="project" value="TreeGrafter"/>
</dbReference>
<evidence type="ECO:0000259" key="5">
    <source>
        <dbReference type="Pfam" id="PF06278"/>
    </source>
</evidence>
<name>A0A5B8MSX7_9CHLO</name>
<evidence type="ECO:0000313" key="7">
    <source>
        <dbReference type="EMBL" id="QDZ23623.1"/>
    </source>
</evidence>
<dbReference type="Pfam" id="PF16858">
    <property type="entry name" value="CNDH2_C"/>
    <property type="match status" value="1"/>
</dbReference>
<dbReference type="GO" id="GO:0010032">
    <property type="term" value="P:meiotic chromosome condensation"/>
    <property type="evidence" value="ECO:0007669"/>
    <property type="project" value="TreeGrafter"/>
</dbReference>
<dbReference type="PANTHER" id="PTHR14324:SF3">
    <property type="entry name" value="CONDENSIN-2 COMPLEX SUBUNIT H2"/>
    <property type="match status" value="1"/>
</dbReference>
<keyword evidence="3" id="KW-0539">Nucleus</keyword>
<feature type="region of interest" description="Disordered" evidence="4">
    <location>
        <begin position="558"/>
        <end position="594"/>
    </location>
</feature>
<gene>
    <name evidence="7" type="ORF">A3770_11p61410</name>
</gene>
<organism evidence="7 8">
    <name type="scientific">Chloropicon primus</name>
    <dbReference type="NCBI Taxonomy" id="1764295"/>
    <lineage>
        <taxon>Eukaryota</taxon>
        <taxon>Viridiplantae</taxon>
        <taxon>Chlorophyta</taxon>
        <taxon>Chloropicophyceae</taxon>
        <taxon>Chloropicales</taxon>
        <taxon>Chloropicaceae</taxon>
        <taxon>Chloropicon</taxon>
    </lineage>
</organism>
<dbReference type="InterPro" id="IPR031739">
    <property type="entry name" value="Ncaph2"/>
</dbReference>
<proteinExistence type="inferred from homology"/>
<evidence type="ECO:0000256" key="3">
    <source>
        <dbReference type="ARBA" id="ARBA00023242"/>
    </source>
</evidence>
<dbReference type="STRING" id="1764295.A0A5B8MSX7"/>
<dbReference type="OrthoDB" id="512701at2759"/>
<feature type="compositionally biased region" description="Acidic residues" evidence="4">
    <location>
        <begin position="313"/>
        <end position="322"/>
    </location>
</feature>
<keyword evidence="8" id="KW-1185">Reference proteome</keyword>
<dbReference type="PANTHER" id="PTHR14324">
    <property type="entry name" value="CONDENSIN-2 COMPLEX SUBUNIT H2"/>
    <property type="match status" value="1"/>
</dbReference>
<feature type="region of interest" description="Disordered" evidence="4">
    <location>
        <begin position="313"/>
        <end position="335"/>
    </location>
</feature>
<dbReference type="InterPro" id="IPR009378">
    <property type="entry name" value="H2_N"/>
</dbReference>
<sequence>MPSAMVVEARGGTSWKETKGSSSSSTTTTGKFKHLLEPIRSLADNWSIDIANELETYLEELEELCLVDPTQSGRVSQDGGGEEEEGEKAFSFAKAALLVQGSTYVYSKKVEYLYSLVLDCIENIMCTGKRRTLKDRVPADAAEDEDLFLLEGHEEAYLNLDDHITGVTGASGPPGEEGQGNGLDLSLDGDEDVFVQERPPQDHAAMLALQTNATGKEKQGAFNLSSFTVHSSGALLLEGNDYGASLDENLQPIENEAADLDLQLPPVSDGFAGMEDEDDGGFVDAPDFAGEMMEMGATPPPMAASTRAVAVEEEEEEEEEDPFLPLDPTQPGKWKARPFKRRGRLQLRLEEEEEEVGGDDQIEMMVEDWWSVRPVLDDLKKAAAAKLGRRAKAPREEANVLDDAVDGAPAADFFQEIDFDVDVDVAPPDHDLVEDHEPADEPAAGMQAESYEDLCKRHVERLLSAASTHAKQTDLSQRVATWKKKVASELHKCEKREAFDLAQVAEVLKKDEGLSSSSITECLEKGECLQAEETFEVARKFLVLLMLKSDTVSLVTPLSGKENVGSSAPPAAKSKPRGQAAEPQQPLVSQNINM</sequence>
<dbReference type="GO" id="GO:0051306">
    <property type="term" value="P:mitotic sister chromatid separation"/>
    <property type="evidence" value="ECO:0007669"/>
    <property type="project" value="TreeGrafter"/>
</dbReference>
<dbReference type="AlphaFoldDB" id="A0A5B8MSX7"/>
<dbReference type="InterPro" id="IPR031737">
    <property type="entry name" value="CNDH2_C"/>
</dbReference>
<feature type="compositionally biased region" description="Low complexity" evidence="4">
    <location>
        <begin position="11"/>
        <end position="29"/>
    </location>
</feature>
<evidence type="ECO:0000259" key="6">
    <source>
        <dbReference type="Pfam" id="PF16858"/>
    </source>
</evidence>